<keyword evidence="1" id="KW-0812">Transmembrane</keyword>
<keyword evidence="1" id="KW-1133">Transmembrane helix</keyword>
<sequence length="248" mass="26413">MNAIDDQRRIDAPSRPLLRVGAVAAIVVVVLIPLQALVFIISPPPHTVPEYFALFERNPFLGLIDLDLLLTFDYLAMIPFYLALFLVLRRSAEGWALLALVTGLFGLVLYLFSREGTFSMWQLSSQYAAATAEGDRAALLGAGQTLLTLYNGGSFGISYVLGGISTLIFSAVMLRHRVVGRAPGIVGIVTGATMLVPANVGVIGTAISLLSLIPTAIWLILLSRGLLRAAREGLPAPLDPNEGGLDGS</sequence>
<keyword evidence="3" id="KW-1185">Reference proteome</keyword>
<name>A0ABW0NTB4_9MICO</name>
<comment type="caution">
    <text evidence="2">The sequence shown here is derived from an EMBL/GenBank/DDBJ whole genome shotgun (WGS) entry which is preliminary data.</text>
</comment>
<reference evidence="3" key="1">
    <citation type="journal article" date="2019" name="Int. J. Syst. Evol. Microbiol.">
        <title>The Global Catalogue of Microorganisms (GCM) 10K type strain sequencing project: providing services to taxonomists for standard genome sequencing and annotation.</title>
        <authorList>
            <consortium name="The Broad Institute Genomics Platform"/>
            <consortium name="The Broad Institute Genome Sequencing Center for Infectious Disease"/>
            <person name="Wu L."/>
            <person name="Ma J."/>
        </authorList>
    </citation>
    <scope>NUCLEOTIDE SEQUENCE [LARGE SCALE GENOMIC DNA]</scope>
    <source>
        <strain evidence="3">CGMCC 4.6997</strain>
    </source>
</reference>
<feature type="transmembrane region" description="Helical" evidence="1">
    <location>
        <begin position="20"/>
        <end position="41"/>
    </location>
</feature>
<feature type="transmembrane region" description="Helical" evidence="1">
    <location>
        <begin position="149"/>
        <end position="171"/>
    </location>
</feature>
<dbReference type="RefSeq" id="WP_386740230.1">
    <property type="nucleotide sequence ID" value="NZ_JBHSMG010000002.1"/>
</dbReference>
<organism evidence="2 3">
    <name type="scientific">Lysinimonas soli</name>
    <dbReference type="NCBI Taxonomy" id="1074233"/>
    <lineage>
        <taxon>Bacteria</taxon>
        <taxon>Bacillati</taxon>
        <taxon>Actinomycetota</taxon>
        <taxon>Actinomycetes</taxon>
        <taxon>Micrococcales</taxon>
        <taxon>Microbacteriaceae</taxon>
        <taxon>Lysinimonas</taxon>
    </lineage>
</organism>
<dbReference type="Pfam" id="PF14329">
    <property type="entry name" value="DUF4386"/>
    <property type="match status" value="1"/>
</dbReference>
<protein>
    <submittedName>
        <fullName evidence="2">DUF4386 family protein</fullName>
    </submittedName>
</protein>
<keyword evidence="1" id="KW-0472">Membrane</keyword>
<feature type="transmembrane region" description="Helical" evidence="1">
    <location>
        <begin position="178"/>
        <end position="196"/>
    </location>
</feature>
<evidence type="ECO:0000256" key="1">
    <source>
        <dbReference type="SAM" id="Phobius"/>
    </source>
</evidence>
<feature type="transmembrane region" description="Helical" evidence="1">
    <location>
        <begin position="95"/>
        <end position="113"/>
    </location>
</feature>
<dbReference type="Proteomes" id="UP001596039">
    <property type="component" value="Unassembled WGS sequence"/>
</dbReference>
<feature type="transmembrane region" description="Helical" evidence="1">
    <location>
        <begin position="68"/>
        <end position="88"/>
    </location>
</feature>
<proteinExistence type="predicted"/>
<feature type="transmembrane region" description="Helical" evidence="1">
    <location>
        <begin position="202"/>
        <end position="222"/>
    </location>
</feature>
<evidence type="ECO:0000313" key="3">
    <source>
        <dbReference type="Proteomes" id="UP001596039"/>
    </source>
</evidence>
<accession>A0ABW0NTB4</accession>
<gene>
    <name evidence="2" type="ORF">ACFPJ4_09835</name>
</gene>
<dbReference type="EMBL" id="JBHSMG010000002">
    <property type="protein sequence ID" value="MFC5502538.1"/>
    <property type="molecule type" value="Genomic_DNA"/>
</dbReference>
<evidence type="ECO:0000313" key="2">
    <source>
        <dbReference type="EMBL" id="MFC5502538.1"/>
    </source>
</evidence>
<dbReference type="InterPro" id="IPR025495">
    <property type="entry name" value="DUF4386"/>
</dbReference>